<evidence type="ECO:0000313" key="2">
    <source>
        <dbReference type="EMBL" id="CAD6212815.1"/>
    </source>
</evidence>
<evidence type="ECO:0000313" key="3">
    <source>
        <dbReference type="Proteomes" id="UP000604825"/>
    </source>
</evidence>
<gene>
    <name evidence="2" type="ORF">NCGR_LOCUS8554</name>
</gene>
<sequence length="195" mass="21782">MDRGSGTEIRGNDSNEQGSFSKDRQSLTCCFLLKLPIRFLPRPQPIPVGAPLASPLRLPSSTRPRPAPAAAPLRRPEFIDPSAGLAKIRPPATHRRSCPRRTAMGSASTSSRVPDDSDEEDKSGSFALYTDDSYYLSEFGEHHPEAIDKLKWTIELAKDDAIGSIDHYADKYAKKAKRDVQNRFDKLYQEIKPRN</sequence>
<evidence type="ECO:0000256" key="1">
    <source>
        <dbReference type="SAM" id="MobiDB-lite"/>
    </source>
</evidence>
<dbReference type="EMBL" id="CAJGYO010000002">
    <property type="protein sequence ID" value="CAD6212815.1"/>
    <property type="molecule type" value="Genomic_DNA"/>
</dbReference>
<protein>
    <submittedName>
        <fullName evidence="2">Uncharacterized protein</fullName>
    </submittedName>
</protein>
<dbReference type="OrthoDB" id="721423at2759"/>
<feature type="region of interest" description="Disordered" evidence="1">
    <location>
        <begin position="1"/>
        <end position="23"/>
    </location>
</feature>
<keyword evidence="3" id="KW-1185">Reference proteome</keyword>
<proteinExistence type="predicted"/>
<accession>A0A811MXR4</accession>
<dbReference type="Proteomes" id="UP000604825">
    <property type="component" value="Unassembled WGS sequence"/>
</dbReference>
<feature type="compositionally biased region" description="Basic and acidic residues" evidence="1">
    <location>
        <begin position="1"/>
        <end position="13"/>
    </location>
</feature>
<dbReference type="AlphaFoldDB" id="A0A811MXR4"/>
<comment type="caution">
    <text evidence="2">The sequence shown here is derived from an EMBL/GenBank/DDBJ whole genome shotgun (WGS) entry which is preliminary data.</text>
</comment>
<reference evidence="2" key="1">
    <citation type="submission" date="2020-10" db="EMBL/GenBank/DDBJ databases">
        <authorList>
            <person name="Han B."/>
            <person name="Lu T."/>
            <person name="Zhao Q."/>
            <person name="Huang X."/>
            <person name="Zhao Y."/>
        </authorList>
    </citation>
    <scope>NUCLEOTIDE SEQUENCE</scope>
</reference>
<name>A0A811MXR4_9POAL</name>
<feature type="compositionally biased region" description="Low complexity" evidence="1">
    <location>
        <begin position="50"/>
        <end position="73"/>
    </location>
</feature>
<feature type="region of interest" description="Disordered" evidence="1">
    <location>
        <begin position="44"/>
        <end position="124"/>
    </location>
</feature>
<organism evidence="2 3">
    <name type="scientific">Miscanthus lutarioriparius</name>
    <dbReference type="NCBI Taxonomy" id="422564"/>
    <lineage>
        <taxon>Eukaryota</taxon>
        <taxon>Viridiplantae</taxon>
        <taxon>Streptophyta</taxon>
        <taxon>Embryophyta</taxon>
        <taxon>Tracheophyta</taxon>
        <taxon>Spermatophyta</taxon>
        <taxon>Magnoliopsida</taxon>
        <taxon>Liliopsida</taxon>
        <taxon>Poales</taxon>
        <taxon>Poaceae</taxon>
        <taxon>PACMAD clade</taxon>
        <taxon>Panicoideae</taxon>
        <taxon>Andropogonodae</taxon>
        <taxon>Andropogoneae</taxon>
        <taxon>Saccharinae</taxon>
        <taxon>Miscanthus</taxon>
    </lineage>
</organism>